<dbReference type="EMBL" id="BBNR01000009">
    <property type="protein sequence ID" value="GAL67312.1"/>
    <property type="molecule type" value="Genomic_DNA"/>
</dbReference>
<reference evidence="1 2" key="1">
    <citation type="journal article" date="2014" name="Genome Announc.">
        <title>Draft Genome Sequence of Marine Flavobacterium Jejuia pallidilutea Strain 11shimoA1 and Pigmentation Mutants.</title>
        <authorList>
            <person name="Takatani N."/>
            <person name="Nakanishi M."/>
            <person name="Meirelles P."/>
            <person name="Mino S."/>
            <person name="Suda W."/>
            <person name="Oshima K."/>
            <person name="Hattori M."/>
            <person name="Ohkuma M."/>
            <person name="Hosokawa M."/>
            <person name="Miyashita K."/>
            <person name="Thompson F.L."/>
            <person name="Niwa A."/>
            <person name="Sawabe T."/>
            <person name="Sawabe T."/>
        </authorList>
    </citation>
    <scope>NUCLEOTIDE SEQUENCE [LARGE SCALE GENOMIC DNA]</scope>
    <source>
        <strain evidence="1 2">JCM 19301</strain>
    </source>
</reference>
<evidence type="ECO:0000313" key="2">
    <source>
        <dbReference type="Proteomes" id="UP000029641"/>
    </source>
</evidence>
<accession>A0A090WIJ2</accession>
<name>A0A090WIJ2_9FLAO</name>
<protein>
    <submittedName>
        <fullName evidence="1">Uncharacterized protein</fullName>
    </submittedName>
</protein>
<gene>
    <name evidence="1" type="ORF">JCM19301_2664</name>
</gene>
<comment type="caution">
    <text evidence="1">The sequence shown here is derived from an EMBL/GenBank/DDBJ whole genome shotgun (WGS) entry which is preliminary data.</text>
</comment>
<sequence>MQTEPLPPVVESSARYNRMALLNTAVPPPGAHHYLNCLQ</sequence>
<dbReference type="AlphaFoldDB" id="A0A090WIJ2"/>
<organism evidence="1 2">
    <name type="scientific">Jejuia pallidilutea</name>
    <dbReference type="NCBI Taxonomy" id="504487"/>
    <lineage>
        <taxon>Bacteria</taxon>
        <taxon>Pseudomonadati</taxon>
        <taxon>Bacteroidota</taxon>
        <taxon>Flavobacteriia</taxon>
        <taxon>Flavobacteriales</taxon>
        <taxon>Flavobacteriaceae</taxon>
        <taxon>Jejuia</taxon>
    </lineage>
</organism>
<dbReference type="Proteomes" id="UP000029641">
    <property type="component" value="Unassembled WGS sequence"/>
</dbReference>
<evidence type="ECO:0000313" key="1">
    <source>
        <dbReference type="EMBL" id="GAL67312.1"/>
    </source>
</evidence>
<proteinExistence type="predicted"/>